<dbReference type="EMBL" id="CM056741">
    <property type="protein sequence ID" value="KAJ8683440.1"/>
    <property type="molecule type" value="Genomic_DNA"/>
</dbReference>
<gene>
    <name evidence="1" type="ORF">QAD02_019232</name>
</gene>
<keyword evidence="2" id="KW-1185">Reference proteome</keyword>
<evidence type="ECO:0000313" key="2">
    <source>
        <dbReference type="Proteomes" id="UP001239111"/>
    </source>
</evidence>
<name>A0ACC2PIL3_9HYME</name>
<accession>A0ACC2PIL3</accession>
<evidence type="ECO:0000313" key="1">
    <source>
        <dbReference type="EMBL" id="KAJ8683440.1"/>
    </source>
</evidence>
<sequence>MSEKESCKENPQQVEVESLTKIESECEENAKLCLTTVNDHLCSVTEKVDTFVVESKDFLQNSVGEIKENIDVNVEDIAHLSTSLENQKLESYNGSTMEIDHSDDLNNHCTDGVSVSEQDNNEEEKEQDSELVTESENSTKDTEPVKLIYKWNLTKLISCADQEFKPTDKCENFTKGCFWSPDGTRILVPAEDFKLRLFELPHELYSGKLPPDYYLPTFESSLQIKEGGTVYDTCWYPYMNAWDPSTCCFLSTSQGSPVHLWDASTGELRATYRAYNLVDEVEAAISVQFTDYGSQIWSGFKNALRTFDTHYPGRQTNTIFLKKDFPNVTGMVSCIRENPAMTGLIAFGTYSKCIGLYKDGPLCTFMTGSGVTQIEFSPCGTRLYSSVRKGGELLCWDLRNPGSILYSLQNRQSDTNQRIYFDLLYNGQEIVSGGTDGSVQVWQIPDHIEVDEDLYPKYKIQISKDCVNGVSLHKNLPILAVCTGRRICDEENCKNRENSLRFYWMYDYY</sequence>
<reference evidence="1" key="1">
    <citation type="submission" date="2023-04" db="EMBL/GenBank/DDBJ databases">
        <title>A chromosome-level genome assembly of the parasitoid wasp Eretmocerus hayati.</title>
        <authorList>
            <person name="Zhong Y."/>
            <person name="Liu S."/>
            <person name="Liu Y."/>
        </authorList>
    </citation>
    <scope>NUCLEOTIDE SEQUENCE</scope>
    <source>
        <strain evidence="1">ZJU_SS_LIU_2023</strain>
    </source>
</reference>
<protein>
    <submittedName>
        <fullName evidence="1">Uncharacterized protein</fullName>
    </submittedName>
</protein>
<proteinExistence type="predicted"/>
<comment type="caution">
    <text evidence="1">The sequence shown here is derived from an EMBL/GenBank/DDBJ whole genome shotgun (WGS) entry which is preliminary data.</text>
</comment>
<dbReference type="Proteomes" id="UP001239111">
    <property type="component" value="Chromosome 1"/>
</dbReference>
<organism evidence="1 2">
    <name type="scientific">Eretmocerus hayati</name>
    <dbReference type="NCBI Taxonomy" id="131215"/>
    <lineage>
        <taxon>Eukaryota</taxon>
        <taxon>Metazoa</taxon>
        <taxon>Ecdysozoa</taxon>
        <taxon>Arthropoda</taxon>
        <taxon>Hexapoda</taxon>
        <taxon>Insecta</taxon>
        <taxon>Pterygota</taxon>
        <taxon>Neoptera</taxon>
        <taxon>Endopterygota</taxon>
        <taxon>Hymenoptera</taxon>
        <taxon>Apocrita</taxon>
        <taxon>Proctotrupomorpha</taxon>
        <taxon>Chalcidoidea</taxon>
        <taxon>Aphelinidae</taxon>
        <taxon>Aphelininae</taxon>
        <taxon>Eretmocerus</taxon>
    </lineage>
</organism>